<dbReference type="KEGG" id="more:E1B28_011352"/>
<comment type="caution">
    <text evidence="2">The sequence shown here is derived from an EMBL/GenBank/DDBJ whole genome shotgun (WGS) entry which is preliminary data.</text>
</comment>
<sequence>MHIQLKNVRLEADIALAPRNGQSESGLAICLHPWSWLGGQMHDPVLKSLIGPLHSRNYHVIRYNSRGVGRSSGWPSLTGVKESEDLKSLVQWALENPEMFNIRSVVIIGYSYGSLIAGTHPLLPPPIKTSHILISYPVSVRGWLTLFQTATYARKLKELLSKPTSRVLVVFGDRDEFTSKSSYSSWETELRTNSDSEKGLLQVECIAGASHFWGGQSGQQLSNTIERWLP</sequence>
<evidence type="ECO:0000313" key="2">
    <source>
        <dbReference type="EMBL" id="KAG7089697.1"/>
    </source>
</evidence>
<dbReference type="RefSeq" id="XP_043006167.1">
    <property type="nucleotide sequence ID" value="XM_043156381.1"/>
</dbReference>
<organism evidence="2 3">
    <name type="scientific">Marasmius oreades</name>
    <name type="common">fairy-ring Marasmius</name>
    <dbReference type="NCBI Taxonomy" id="181124"/>
    <lineage>
        <taxon>Eukaryota</taxon>
        <taxon>Fungi</taxon>
        <taxon>Dikarya</taxon>
        <taxon>Basidiomycota</taxon>
        <taxon>Agaricomycotina</taxon>
        <taxon>Agaricomycetes</taxon>
        <taxon>Agaricomycetidae</taxon>
        <taxon>Agaricales</taxon>
        <taxon>Marasmiineae</taxon>
        <taxon>Marasmiaceae</taxon>
        <taxon>Marasmius</taxon>
    </lineage>
</organism>
<dbReference type="OrthoDB" id="10260961at2759"/>
<reference evidence="2" key="1">
    <citation type="journal article" date="2021" name="Genome Biol. Evol.">
        <title>The assembled and annotated genome of the fairy-ring fungus Marasmius oreades.</title>
        <authorList>
            <person name="Hiltunen M."/>
            <person name="Ament-Velasquez S.L."/>
            <person name="Johannesson H."/>
        </authorList>
    </citation>
    <scope>NUCLEOTIDE SEQUENCE</scope>
    <source>
        <strain evidence="2">03SP1</strain>
    </source>
</reference>
<feature type="domain" description="AB hydrolase-1" evidence="1">
    <location>
        <begin position="52"/>
        <end position="118"/>
    </location>
</feature>
<gene>
    <name evidence="2" type="ORF">E1B28_011352</name>
</gene>
<dbReference type="PANTHER" id="PTHR42103:SF2">
    <property type="entry name" value="AB HYDROLASE-1 DOMAIN-CONTAINING PROTEIN"/>
    <property type="match status" value="1"/>
</dbReference>
<dbReference type="AlphaFoldDB" id="A0A9P7RU42"/>
<dbReference type="InterPro" id="IPR000073">
    <property type="entry name" value="AB_hydrolase_1"/>
</dbReference>
<dbReference type="InterPro" id="IPR029058">
    <property type="entry name" value="AB_hydrolase_fold"/>
</dbReference>
<dbReference type="Gene3D" id="3.40.50.1820">
    <property type="entry name" value="alpha/beta hydrolase"/>
    <property type="match status" value="1"/>
</dbReference>
<evidence type="ECO:0000313" key="3">
    <source>
        <dbReference type="Proteomes" id="UP001049176"/>
    </source>
</evidence>
<dbReference type="GeneID" id="66080427"/>
<dbReference type="PANTHER" id="PTHR42103">
    <property type="entry name" value="ALPHA/BETA-HYDROLASES SUPERFAMILY PROTEIN"/>
    <property type="match status" value="1"/>
</dbReference>
<dbReference type="Pfam" id="PF00561">
    <property type="entry name" value="Abhydrolase_1"/>
    <property type="match status" value="1"/>
</dbReference>
<proteinExistence type="predicted"/>
<dbReference type="SUPFAM" id="SSF53474">
    <property type="entry name" value="alpha/beta-Hydrolases"/>
    <property type="match status" value="1"/>
</dbReference>
<evidence type="ECO:0000259" key="1">
    <source>
        <dbReference type="Pfam" id="PF00561"/>
    </source>
</evidence>
<dbReference type="Proteomes" id="UP001049176">
    <property type="component" value="Chromosome 7"/>
</dbReference>
<accession>A0A9P7RU42</accession>
<keyword evidence="3" id="KW-1185">Reference proteome</keyword>
<protein>
    <recommendedName>
        <fullName evidence="1">AB hydrolase-1 domain-containing protein</fullName>
    </recommendedName>
</protein>
<name>A0A9P7RU42_9AGAR</name>
<dbReference type="EMBL" id="CM032187">
    <property type="protein sequence ID" value="KAG7089697.1"/>
    <property type="molecule type" value="Genomic_DNA"/>
</dbReference>